<proteinExistence type="predicted"/>
<comment type="caution">
    <text evidence="1">The sequence shown here is derived from an EMBL/GenBank/DDBJ whole genome shotgun (WGS) entry which is preliminary data.</text>
</comment>
<name>A0ABQ1FD54_9BACL</name>
<keyword evidence="2" id="KW-1185">Reference proteome</keyword>
<evidence type="ECO:0000313" key="1">
    <source>
        <dbReference type="EMBL" id="GGA05614.1"/>
    </source>
</evidence>
<reference evidence="2" key="1">
    <citation type="journal article" date="2019" name="Int. J. Syst. Evol. Microbiol.">
        <title>The Global Catalogue of Microorganisms (GCM) 10K type strain sequencing project: providing services to taxonomists for standard genome sequencing and annotation.</title>
        <authorList>
            <consortium name="The Broad Institute Genomics Platform"/>
            <consortium name="The Broad Institute Genome Sequencing Center for Infectious Disease"/>
            <person name="Wu L."/>
            <person name="Ma J."/>
        </authorList>
    </citation>
    <scope>NUCLEOTIDE SEQUENCE [LARGE SCALE GENOMIC DNA]</scope>
    <source>
        <strain evidence="2">CGMCC 1.15043</strain>
    </source>
</reference>
<dbReference type="Proteomes" id="UP000615455">
    <property type="component" value="Unassembled WGS sequence"/>
</dbReference>
<sequence>MASNELYDAYRRENSYFEDFNELDWRYRAHDRWNGSHFVEIANLGFLRFSEGAILIE</sequence>
<dbReference type="EMBL" id="BMHE01000048">
    <property type="protein sequence ID" value="GGA05614.1"/>
    <property type="molecule type" value="Genomic_DNA"/>
</dbReference>
<evidence type="ECO:0000313" key="2">
    <source>
        <dbReference type="Proteomes" id="UP000615455"/>
    </source>
</evidence>
<accession>A0ABQ1FD54</accession>
<protein>
    <submittedName>
        <fullName evidence="1">Uncharacterized protein</fullName>
    </submittedName>
</protein>
<organism evidence="1 2">
    <name type="scientific">Paenibacillus marchantiophytorum</name>
    <dbReference type="NCBI Taxonomy" id="1619310"/>
    <lineage>
        <taxon>Bacteria</taxon>
        <taxon>Bacillati</taxon>
        <taxon>Bacillota</taxon>
        <taxon>Bacilli</taxon>
        <taxon>Bacillales</taxon>
        <taxon>Paenibacillaceae</taxon>
        <taxon>Paenibacillus</taxon>
    </lineage>
</organism>
<gene>
    <name evidence="1" type="ORF">GCM10008018_59520</name>
</gene>